<feature type="domain" description="Acyl-CoA oxidase/dehydrogenase middle" evidence="11">
    <location>
        <begin position="116"/>
        <end position="213"/>
    </location>
</feature>
<evidence type="ECO:0000313" key="14">
    <source>
        <dbReference type="Proteomes" id="UP000035444"/>
    </source>
</evidence>
<evidence type="ECO:0000259" key="12">
    <source>
        <dbReference type="Pfam" id="PF02771"/>
    </source>
</evidence>
<dbReference type="STRING" id="1489064.WH96_17530"/>
<dbReference type="FunFam" id="1.20.140.10:FF:000004">
    <property type="entry name" value="Acyl-CoA dehydrogenase FadE25"/>
    <property type="match status" value="1"/>
</dbReference>
<dbReference type="InterPro" id="IPR009075">
    <property type="entry name" value="AcylCo_DH/oxidase_C"/>
</dbReference>
<accession>A0A0H2MBC6</accession>
<comment type="catalytic activity">
    <reaction evidence="5">
        <text>3-sulfinopropanoyl-CoA + H2O = propanoyl-CoA + sulfite + H(+)</text>
        <dbReference type="Rhea" id="RHEA:41624"/>
        <dbReference type="ChEBI" id="CHEBI:15377"/>
        <dbReference type="ChEBI" id="CHEBI:15378"/>
        <dbReference type="ChEBI" id="CHEBI:17359"/>
        <dbReference type="ChEBI" id="CHEBI:57392"/>
        <dbReference type="ChEBI" id="CHEBI:78349"/>
        <dbReference type="EC" id="3.13.1.4"/>
    </reaction>
    <physiologicalReaction direction="left-to-right" evidence="5">
        <dbReference type="Rhea" id="RHEA:41625"/>
    </physiologicalReaction>
</comment>
<comment type="caution">
    <text evidence="13">The sequence shown here is derived from an EMBL/GenBank/DDBJ whole genome shotgun (WGS) entry which is preliminary data.</text>
</comment>
<dbReference type="InterPro" id="IPR009100">
    <property type="entry name" value="AcylCoA_DH/oxidase_NM_dom_sf"/>
</dbReference>
<evidence type="ECO:0000259" key="10">
    <source>
        <dbReference type="Pfam" id="PF00441"/>
    </source>
</evidence>
<feature type="domain" description="Acyl-CoA dehydrogenase/oxidase C-terminal" evidence="10">
    <location>
        <begin position="230"/>
        <end position="375"/>
    </location>
</feature>
<dbReference type="PANTHER" id="PTHR43884">
    <property type="entry name" value="ACYL-COA DEHYDROGENASE"/>
    <property type="match status" value="1"/>
</dbReference>
<feature type="domain" description="Acyl-CoA dehydrogenase/oxidase N-terminal" evidence="12">
    <location>
        <begin position="5"/>
        <end position="103"/>
    </location>
</feature>
<evidence type="ECO:0000256" key="8">
    <source>
        <dbReference type="ARBA" id="ARBA00075603"/>
    </source>
</evidence>
<gene>
    <name evidence="13" type="ORF">WH96_17530</name>
</gene>
<dbReference type="InterPro" id="IPR036250">
    <property type="entry name" value="AcylCo_DH-like_C"/>
</dbReference>
<dbReference type="AlphaFoldDB" id="A0A0H2MBC6"/>
<evidence type="ECO:0000256" key="2">
    <source>
        <dbReference type="ARBA" id="ARBA00009347"/>
    </source>
</evidence>
<dbReference type="PIRSF" id="PIRSF016578">
    <property type="entry name" value="HsaA"/>
    <property type="match status" value="1"/>
</dbReference>
<comment type="similarity">
    <text evidence="2 9">Belongs to the acyl-CoA dehydrogenase family.</text>
</comment>
<dbReference type="Proteomes" id="UP000035444">
    <property type="component" value="Unassembled WGS sequence"/>
</dbReference>
<keyword evidence="3 9" id="KW-0285">Flavoprotein</keyword>
<comment type="cofactor">
    <cofactor evidence="1 9">
        <name>FAD</name>
        <dbReference type="ChEBI" id="CHEBI:57692"/>
    </cofactor>
</comment>
<evidence type="ECO:0000313" key="13">
    <source>
        <dbReference type="EMBL" id="KLN59486.1"/>
    </source>
</evidence>
<proteinExistence type="inferred from homology"/>
<organism evidence="13 14">
    <name type="scientific">Kiloniella spongiae</name>
    <dbReference type="NCBI Taxonomy" id="1489064"/>
    <lineage>
        <taxon>Bacteria</taxon>
        <taxon>Pseudomonadati</taxon>
        <taxon>Pseudomonadota</taxon>
        <taxon>Alphaproteobacteria</taxon>
        <taxon>Rhodospirillales</taxon>
        <taxon>Kiloniellaceae</taxon>
        <taxon>Kiloniella</taxon>
    </lineage>
</organism>
<evidence type="ECO:0000256" key="6">
    <source>
        <dbReference type="ARBA" id="ARBA00066461"/>
    </source>
</evidence>
<keyword evidence="14" id="KW-1185">Reference proteome</keyword>
<dbReference type="InterPro" id="IPR050032">
    <property type="entry name" value="AcdA"/>
</dbReference>
<dbReference type="Gene3D" id="1.20.140.10">
    <property type="entry name" value="Butyryl-CoA Dehydrogenase, subunit A, domain 3"/>
    <property type="match status" value="1"/>
</dbReference>
<dbReference type="PATRIC" id="fig|1489064.4.peg.501"/>
<protein>
    <recommendedName>
        <fullName evidence="7">3-sulfinopropanoyl-CoA desulfinase</fullName>
        <ecNumber evidence="6">3.13.1.4</ecNumber>
    </recommendedName>
    <alternativeName>
        <fullName evidence="8">3-sulfinopropionyl coenzyme A desulfinase</fullName>
    </alternativeName>
</protein>
<evidence type="ECO:0000259" key="11">
    <source>
        <dbReference type="Pfam" id="PF02770"/>
    </source>
</evidence>
<evidence type="ECO:0000256" key="9">
    <source>
        <dbReference type="RuleBase" id="RU362125"/>
    </source>
</evidence>
<name>A0A0H2MBC6_9PROT</name>
<keyword evidence="4 9" id="KW-0274">FAD</keyword>
<dbReference type="NCBIfam" id="NF042439">
    <property type="entry name" value="SulpropCoADesulf"/>
    <property type="match status" value="1"/>
</dbReference>
<reference evidence="13 14" key="1">
    <citation type="submission" date="2015-03" db="EMBL/GenBank/DDBJ databases">
        <title>Genome Sequence of Kiloniella spongiae MEBiC09566, isolated from a marine sponge.</title>
        <authorList>
            <person name="Shao Z."/>
            <person name="Wang L."/>
            <person name="Li X."/>
        </authorList>
    </citation>
    <scope>NUCLEOTIDE SEQUENCE [LARGE SCALE GENOMIC DNA]</scope>
    <source>
        <strain evidence="13 14">MEBiC09566</strain>
    </source>
</reference>
<dbReference type="Gene3D" id="2.40.110.10">
    <property type="entry name" value="Butyryl-CoA Dehydrogenase, subunit A, domain 2"/>
    <property type="match status" value="1"/>
</dbReference>
<evidence type="ECO:0000256" key="7">
    <source>
        <dbReference type="ARBA" id="ARBA00068311"/>
    </source>
</evidence>
<evidence type="ECO:0000256" key="1">
    <source>
        <dbReference type="ARBA" id="ARBA00001974"/>
    </source>
</evidence>
<dbReference type="SUPFAM" id="SSF47203">
    <property type="entry name" value="Acyl-CoA dehydrogenase C-terminal domain-like"/>
    <property type="match status" value="1"/>
</dbReference>
<evidence type="ECO:0000256" key="3">
    <source>
        <dbReference type="ARBA" id="ARBA00022630"/>
    </source>
</evidence>
<dbReference type="Pfam" id="PF00441">
    <property type="entry name" value="Acyl-CoA_dh_1"/>
    <property type="match status" value="1"/>
</dbReference>
<dbReference type="EC" id="3.13.1.4" evidence="6"/>
<dbReference type="InterPro" id="IPR013786">
    <property type="entry name" value="AcylCoA_DH/ox_N"/>
</dbReference>
<dbReference type="GO" id="GO:0050660">
    <property type="term" value="F:flavin adenine dinucleotide binding"/>
    <property type="evidence" value="ECO:0007669"/>
    <property type="project" value="InterPro"/>
</dbReference>
<dbReference type="Pfam" id="PF02771">
    <property type="entry name" value="Acyl-CoA_dh_N"/>
    <property type="match status" value="1"/>
</dbReference>
<dbReference type="InterPro" id="IPR006091">
    <property type="entry name" value="Acyl-CoA_Oxase/DH_mid-dom"/>
</dbReference>
<dbReference type="SUPFAM" id="SSF56645">
    <property type="entry name" value="Acyl-CoA dehydrogenase NM domain-like"/>
    <property type="match status" value="1"/>
</dbReference>
<sequence>MFTIEDIRQRARSLAQDVFTPRAASIDSAEMYPWENCFALRDAGFMGMTIPKAYGGAGAGYREAVVLVEEVAKACGVTGRIAVEANMGAIGAIMAYGTEKQKKLAAELVLDGDKPAICITEPESGSAATEMTTRADKVGNGYVLNGTKHWITGGGVSRLHLIFARVYEDEEPQGIASFLVVRGEPGAEGLSIGRREPTMGLRGIPETEVHLKDLHVPSDMMLQPPSGLRKGFGDLMTAYNGQRVGAAAVALGIAVGAYEQAEDFIQNREQFGRPICEFQGLQWMLADMSVQISAARALINEAVSGEGFPDKTKAAQAKLFTSEMAVTVTNNALQMHGAAGYSRRNPVERMVRDARMFTIGGGTAQVLRNVIASDLLNRKFPQTRDGYVARSSGKSSIDDLRSVVEHSPKL</sequence>
<dbReference type="InterPro" id="IPR046373">
    <property type="entry name" value="Acyl-CoA_Oxase/DH_mid-dom_sf"/>
</dbReference>
<dbReference type="Pfam" id="PF02770">
    <property type="entry name" value="Acyl-CoA_dh_M"/>
    <property type="match status" value="1"/>
</dbReference>
<dbReference type="PANTHER" id="PTHR43884:SF12">
    <property type="entry name" value="ISOVALERYL-COA DEHYDROGENASE, MITOCHONDRIAL-RELATED"/>
    <property type="match status" value="1"/>
</dbReference>
<dbReference type="GO" id="GO:0003995">
    <property type="term" value="F:acyl-CoA dehydrogenase activity"/>
    <property type="evidence" value="ECO:0007669"/>
    <property type="project" value="TreeGrafter"/>
</dbReference>
<dbReference type="EMBL" id="LAQL01000015">
    <property type="protein sequence ID" value="KLN59486.1"/>
    <property type="molecule type" value="Genomic_DNA"/>
</dbReference>
<dbReference type="InterPro" id="IPR037069">
    <property type="entry name" value="AcylCoA_DH/ox_N_sf"/>
</dbReference>
<evidence type="ECO:0000256" key="5">
    <source>
        <dbReference type="ARBA" id="ARBA00052938"/>
    </source>
</evidence>
<dbReference type="Gene3D" id="1.10.540.10">
    <property type="entry name" value="Acyl-CoA dehydrogenase/oxidase, N-terminal domain"/>
    <property type="match status" value="1"/>
</dbReference>
<keyword evidence="9" id="KW-0560">Oxidoreductase</keyword>
<evidence type="ECO:0000256" key="4">
    <source>
        <dbReference type="ARBA" id="ARBA00022827"/>
    </source>
</evidence>